<organism evidence="2 3">
    <name type="scientific">Tanacetum coccineum</name>
    <dbReference type="NCBI Taxonomy" id="301880"/>
    <lineage>
        <taxon>Eukaryota</taxon>
        <taxon>Viridiplantae</taxon>
        <taxon>Streptophyta</taxon>
        <taxon>Embryophyta</taxon>
        <taxon>Tracheophyta</taxon>
        <taxon>Spermatophyta</taxon>
        <taxon>Magnoliopsida</taxon>
        <taxon>eudicotyledons</taxon>
        <taxon>Gunneridae</taxon>
        <taxon>Pentapetalae</taxon>
        <taxon>asterids</taxon>
        <taxon>campanulids</taxon>
        <taxon>Asterales</taxon>
        <taxon>Asteraceae</taxon>
        <taxon>Asteroideae</taxon>
        <taxon>Anthemideae</taxon>
        <taxon>Anthemidinae</taxon>
        <taxon>Tanacetum</taxon>
    </lineage>
</organism>
<sequence>MPLQKRSRFTTPTGRFEVEESSSAVATRQAGHTLAHRKGDTFARWILLMSVRLLVPDGHELTLRAAVRPWRPRLELCRGVSMYYREAGHQDGLADAGSSC</sequence>
<dbReference type="EMBL" id="BQNB010013241">
    <property type="protein sequence ID" value="GJT13596.1"/>
    <property type="molecule type" value="Genomic_DNA"/>
</dbReference>
<comment type="caution">
    <text evidence="2">The sequence shown here is derived from an EMBL/GenBank/DDBJ whole genome shotgun (WGS) entry which is preliminary data.</text>
</comment>
<name>A0ABQ5BFH7_9ASTR</name>
<reference evidence="2" key="1">
    <citation type="journal article" date="2022" name="Int. J. Mol. Sci.">
        <title>Draft Genome of Tanacetum Coccineum: Genomic Comparison of Closely Related Tanacetum-Family Plants.</title>
        <authorList>
            <person name="Yamashiro T."/>
            <person name="Shiraishi A."/>
            <person name="Nakayama K."/>
            <person name="Satake H."/>
        </authorList>
    </citation>
    <scope>NUCLEOTIDE SEQUENCE</scope>
</reference>
<reference evidence="2" key="2">
    <citation type="submission" date="2022-01" db="EMBL/GenBank/DDBJ databases">
        <authorList>
            <person name="Yamashiro T."/>
            <person name="Shiraishi A."/>
            <person name="Satake H."/>
            <person name="Nakayama K."/>
        </authorList>
    </citation>
    <scope>NUCLEOTIDE SEQUENCE</scope>
</reference>
<keyword evidence="3" id="KW-1185">Reference proteome</keyword>
<protein>
    <submittedName>
        <fullName evidence="2">Uncharacterized protein</fullName>
    </submittedName>
</protein>
<proteinExistence type="predicted"/>
<accession>A0ABQ5BFH7</accession>
<evidence type="ECO:0000256" key="1">
    <source>
        <dbReference type="SAM" id="MobiDB-lite"/>
    </source>
</evidence>
<evidence type="ECO:0000313" key="2">
    <source>
        <dbReference type="EMBL" id="GJT13596.1"/>
    </source>
</evidence>
<evidence type="ECO:0000313" key="3">
    <source>
        <dbReference type="Proteomes" id="UP001151760"/>
    </source>
</evidence>
<dbReference type="Proteomes" id="UP001151760">
    <property type="component" value="Unassembled WGS sequence"/>
</dbReference>
<feature type="region of interest" description="Disordered" evidence="1">
    <location>
        <begin position="1"/>
        <end position="32"/>
    </location>
</feature>
<gene>
    <name evidence="2" type="ORF">Tco_0860638</name>
</gene>